<gene>
    <name evidence="5" type="ORF">DT076_00790</name>
</gene>
<evidence type="ECO:0000256" key="1">
    <source>
        <dbReference type="ARBA" id="ARBA00012417"/>
    </source>
</evidence>
<keyword evidence="6" id="KW-1185">Reference proteome</keyword>
<keyword evidence="5" id="KW-0540">Nuclease</keyword>
<dbReference type="Proteomes" id="UP000252770">
    <property type="component" value="Unassembled WGS sequence"/>
</dbReference>
<dbReference type="SUPFAM" id="SSF56672">
    <property type="entry name" value="DNA/RNA polymerases"/>
    <property type="match status" value="1"/>
</dbReference>
<sequence length="560" mass="60239">MEVAVSWSGSALRWARLDADGRVVDSGATEVTDDGGWVAVLAGLEQQRPRWVWADSRPLVPHLLAAGLRLRRCHDLRLCRAVLSRSERCRWTDETPWHTPDTPPDDGAPSLLDLPQLATGPSLEEVVAEYARQRAVLAAADQPGRLRLLLAAESAGALVAAELKADGMPWSREVHDAELRRLLGAPGAFGARPERLETLVAEIRELLHAPRLNPDSQPELLQALRAAGLGVQSTRQHELEQLDHPVVGPLLEFKKLARLLTANGWHWLDTWVHVEPDVTGVPRGRFRPDYVVAGVVTGRWATNGGGALQLPRQIRRAVVADPGHRLVVADASQLEPRILAAMSGDDAMARAGAGADLYAGLVADGVVASRAEAKVAMLGALYGATSGESGRLMPRLQRVYPRAVALVEQAARTGEAGGRVTTWLGRSSPPPSEADWTAVGGEVGPADLDVADRADARRRARDWGRFTRNFVVQGTAAEWALCWLAGLRTRLWSLGGDGPPARLAYFLHDEVVVHAPEPLTEAVVAAVHDAAAEATGLLFGATAVEFPLQVAVVEHYGQAK</sequence>
<dbReference type="PANTHER" id="PTHR10133">
    <property type="entry name" value="DNA POLYMERASE I"/>
    <property type="match status" value="1"/>
</dbReference>
<dbReference type="Gene3D" id="3.30.70.370">
    <property type="match status" value="1"/>
</dbReference>
<dbReference type="EC" id="2.7.7.7" evidence="1"/>
<dbReference type="InterPro" id="IPR002298">
    <property type="entry name" value="DNA_polymerase_A"/>
</dbReference>
<dbReference type="CDD" id="cd06444">
    <property type="entry name" value="DNA_pol_A"/>
    <property type="match status" value="1"/>
</dbReference>
<evidence type="ECO:0000259" key="4">
    <source>
        <dbReference type="SMART" id="SM00482"/>
    </source>
</evidence>
<keyword evidence="2" id="KW-0235">DNA replication</keyword>
<name>A0A367YZW4_9ACTN</name>
<dbReference type="InterPro" id="IPR001098">
    <property type="entry name" value="DNA-dir_DNA_pol_A_palm_dom"/>
</dbReference>
<feature type="domain" description="DNA-directed DNA polymerase family A palm" evidence="4">
    <location>
        <begin position="311"/>
        <end position="519"/>
    </location>
</feature>
<proteinExistence type="predicted"/>
<dbReference type="EMBL" id="QOUI01000001">
    <property type="protein sequence ID" value="RCK71049.1"/>
    <property type="molecule type" value="Genomic_DNA"/>
</dbReference>
<evidence type="ECO:0000313" key="6">
    <source>
        <dbReference type="Proteomes" id="UP000252770"/>
    </source>
</evidence>
<dbReference type="PANTHER" id="PTHR10133:SF27">
    <property type="entry name" value="DNA POLYMERASE NU"/>
    <property type="match status" value="1"/>
</dbReference>
<evidence type="ECO:0000256" key="3">
    <source>
        <dbReference type="ARBA" id="ARBA00049244"/>
    </source>
</evidence>
<comment type="caution">
    <text evidence="5">The sequence shown here is derived from an EMBL/GenBank/DDBJ whole genome shotgun (WGS) entry which is preliminary data.</text>
</comment>
<dbReference type="InterPro" id="IPR043502">
    <property type="entry name" value="DNA/RNA_pol_sf"/>
</dbReference>
<organism evidence="5 6">
    <name type="scientific">Desertihabitans brevis</name>
    <dbReference type="NCBI Taxonomy" id="2268447"/>
    <lineage>
        <taxon>Bacteria</taxon>
        <taxon>Bacillati</taxon>
        <taxon>Actinomycetota</taxon>
        <taxon>Actinomycetes</taxon>
        <taxon>Propionibacteriales</taxon>
        <taxon>Propionibacteriaceae</taxon>
        <taxon>Desertihabitans</taxon>
    </lineage>
</organism>
<dbReference type="RefSeq" id="WP_114124752.1">
    <property type="nucleotide sequence ID" value="NZ_QOUI01000001.1"/>
</dbReference>
<dbReference type="NCBIfam" id="NF011538">
    <property type="entry name" value="PRK14975.1-1"/>
    <property type="match status" value="1"/>
</dbReference>
<dbReference type="GO" id="GO:0004527">
    <property type="term" value="F:exonuclease activity"/>
    <property type="evidence" value="ECO:0007669"/>
    <property type="project" value="UniProtKB-KW"/>
</dbReference>
<dbReference type="Gene3D" id="1.10.150.20">
    <property type="entry name" value="5' to 3' exonuclease, C-terminal subdomain"/>
    <property type="match status" value="1"/>
</dbReference>
<dbReference type="GO" id="GO:0006261">
    <property type="term" value="P:DNA-templated DNA replication"/>
    <property type="evidence" value="ECO:0007669"/>
    <property type="project" value="InterPro"/>
</dbReference>
<dbReference type="Pfam" id="PF00476">
    <property type="entry name" value="DNA_pol_A"/>
    <property type="match status" value="1"/>
</dbReference>
<reference evidence="5 6" key="1">
    <citation type="submission" date="2018-07" db="EMBL/GenBank/DDBJ databases">
        <title>Desertimonas flava gen. nov. sp. nov.</title>
        <authorList>
            <person name="Liu S."/>
        </authorList>
    </citation>
    <scope>NUCLEOTIDE SEQUENCE [LARGE SCALE GENOMIC DNA]</scope>
    <source>
        <strain evidence="5 6">16Sb5-5</strain>
    </source>
</reference>
<dbReference type="GO" id="GO:0003887">
    <property type="term" value="F:DNA-directed DNA polymerase activity"/>
    <property type="evidence" value="ECO:0007669"/>
    <property type="project" value="UniProtKB-EC"/>
</dbReference>
<keyword evidence="5" id="KW-0378">Hydrolase</keyword>
<comment type="catalytic activity">
    <reaction evidence="3">
        <text>DNA(n) + a 2'-deoxyribonucleoside 5'-triphosphate = DNA(n+1) + diphosphate</text>
        <dbReference type="Rhea" id="RHEA:22508"/>
        <dbReference type="Rhea" id="RHEA-COMP:17339"/>
        <dbReference type="Rhea" id="RHEA-COMP:17340"/>
        <dbReference type="ChEBI" id="CHEBI:33019"/>
        <dbReference type="ChEBI" id="CHEBI:61560"/>
        <dbReference type="ChEBI" id="CHEBI:173112"/>
        <dbReference type="EC" id="2.7.7.7"/>
    </reaction>
</comment>
<keyword evidence="5" id="KW-0269">Exonuclease</keyword>
<accession>A0A367YZW4</accession>
<evidence type="ECO:0000313" key="5">
    <source>
        <dbReference type="EMBL" id="RCK71049.1"/>
    </source>
</evidence>
<evidence type="ECO:0000256" key="2">
    <source>
        <dbReference type="ARBA" id="ARBA00022705"/>
    </source>
</evidence>
<protein>
    <recommendedName>
        <fullName evidence="1">DNA-directed DNA polymerase</fullName>
        <ecNumber evidence="1">2.7.7.7</ecNumber>
    </recommendedName>
</protein>
<dbReference type="AlphaFoldDB" id="A0A367YZW4"/>
<dbReference type="SMART" id="SM00482">
    <property type="entry name" value="POLAc"/>
    <property type="match status" value="1"/>
</dbReference>
<dbReference type="GO" id="GO:0006302">
    <property type="term" value="P:double-strand break repair"/>
    <property type="evidence" value="ECO:0007669"/>
    <property type="project" value="TreeGrafter"/>
</dbReference>
<dbReference type="GO" id="GO:0003677">
    <property type="term" value="F:DNA binding"/>
    <property type="evidence" value="ECO:0007669"/>
    <property type="project" value="InterPro"/>
</dbReference>